<name>A0A7W8ZRZ6_9SPHI</name>
<dbReference type="EMBL" id="JACHCE010000011">
    <property type="protein sequence ID" value="MBB5639109.1"/>
    <property type="molecule type" value="Genomic_DNA"/>
</dbReference>
<dbReference type="AlphaFoldDB" id="A0A7W8ZRZ6"/>
<organism evidence="1 2">
    <name type="scientific">Pedobacter cryoconitis</name>
    <dbReference type="NCBI Taxonomy" id="188932"/>
    <lineage>
        <taxon>Bacteria</taxon>
        <taxon>Pseudomonadati</taxon>
        <taxon>Bacteroidota</taxon>
        <taxon>Sphingobacteriia</taxon>
        <taxon>Sphingobacteriales</taxon>
        <taxon>Sphingobacteriaceae</taxon>
        <taxon>Pedobacter</taxon>
    </lineage>
</organism>
<comment type="caution">
    <text evidence="1">The sequence shown here is derived from an EMBL/GenBank/DDBJ whole genome shotgun (WGS) entry which is preliminary data.</text>
</comment>
<evidence type="ECO:0000313" key="2">
    <source>
        <dbReference type="Proteomes" id="UP000537204"/>
    </source>
</evidence>
<evidence type="ECO:0000313" key="1">
    <source>
        <dbReference type="EMBL" id="MBB5639109.1"/>
    </source>
</evidence>
<evidence type="ECO:0008006" key="3">
    <source>
        <dbReference type="Google" id="ProtNLM"/>
    </source>
</evidence>
<sequence>MNESVKVPKIYLDILDQVFEIEKKVEGLTESNSIGRNISRLKETFENLEVDGGLIYHNPIGEAYSDTRTDLEASIAGNSAENLVVTEVIKPIIRYRKGGVNLIVRKGVVVAESK</sequence>
<proteinExistence type="predicted"/>
<gene>
    <name evidence="1" type="ORF">HDE68_005047</name>
</gene>
<dbReference type="RefSeq" id="WP_183885050.1">
    <property type="nucleotide sequence ID" value="NZ_JACHCE010000011.1"/>
</dbReference>
<reference evidence="1 2" key="1">
    <citation type="submission" date="2020-08" db="EMBL/GenBank/DDBJ databases">
        <title>Genomic Encyclopedia of Type Strains, Phase IV (KMG-V): Genome sequencing to study the core and pangenomes of soil and plant-associated prokaryotes.</title>
        <authorList>
            <person name="Whitman W."/>
        </authorList>
    </citation>
    <scope>NUCLEOTIDE SEQUENCE [LARGE SCALE GENOMIC DNA]</scope>
    <source>
        <strain evidence="1 2">S3M1</strain>
    </source>
</reference>
<dbReference type="Proteomes" id="UP000537204">
    <property type="component" value="Unassembled WGS sequence"/>
</dbReference>
<protein>
    <recommendedName>
        <fullName evidence="3">Molecular chaperone GrpE</fullName>
    </recommendedName>
</protein>
<accession>A0A7W8ZRZ6</accession>